<dbReference type="InterPro" id="IPR023213">
    <property type="entry name" value="CAT-like_dom_sf"/>
</dbReference>
<dbReference type="Pfam" id="PF07428">
    <property type="entry name" value="Tri3"/>
    <property type="match status" value="1"/>
</dbReference>
<dbReference type="Proteomes" id="UP001498421">
    <property type="component" value="Unassembled WGS sequence"/>
</dbReference>
<evidence type="ECO:0000256" key="2">
    <source>
        <dbReference type="ARBA" id="ARBA00022679"/>
    </source>
</evidence>
<dbReference type="PANTHER" id="PTHR42034:SF1">
    <property type="entry name" value="CONDENSATION DOMAIN-CONTAINING PROTEIN"/>
    <property type="match status" value="1"/>
</dbReference>
<comment type="caution">
    <text evidence="3">The sequence shown here is derived from an EMBL/GenBank/DDBJ whole genome shotgun (WGS) entry which is preliminary data.</text>
</comment>
<keyword evidence="2" id="KW-0808">Transferase</keyword>
<dbReference type="Gene3D" id="3.30.559.10">
    <property type="entry name" value="Chloramphenicol acetyltransferase-like domain"/>
    <property type="match status" value="1"/>
</dbReference>
<evidence type="ECO:0000256" key="1">
    <source>
        <dbReference type="ARBA" id="ARBA00006439"/>
    </source>
</evidence>
<protein>
    <submittedName>
        <fullName evidence="3">Uncharacterized protein</fullName>
    </submittedName>
</protein>
<comment type="similarity">
    <text evidence="1">Belongs to the trichothecene O-acetyltransferase family.</text>
</comment>
<dbReference type="EMBL" id="JAZAVK010000019">
    <property type="protein sequence ID" value="KAK7430465.1"/>
    <property type="molecule type" value="Genomic_DNA"/>
</dbReference>
<organism evidence="3 4">
    <name type="scientific">Neonectria magnoliae</name>
    <dbReference type="NCBI Taxonomy" id="2732573"/>
    <lineage>
        <taxon>Eukaryota</taxon>
        <taxon>Fungi</taxon>
        <taxon>Dikarya</taxon>
        <taxon>Ascomycota</taxon>
        <taxon>Pezizomycotina</taxon>
        <taxon>Sordariomycetes</taxon>
        <taxon>Hypocreomycetidae</taxon>
        <taxon>Hypocreales</taxon>
        <taxon>Nectriaceae</taxon>
        <taxon>Neonectria</taxon>
    </lineage>
</organism>
<keyword evidence="4" id="KW-1185">Reference proteome</keyword>
<evidence type="ECO:0000313" key="4">
    <source>
        <dbReference type="Proteomes" id="UP001498421"/>
    </source>
</evidence>
<sequence>MSSRPVFHPWTKSAASFSRSLATPEFMLSMLNEYALGHNCPYLGVTVSVQHSAASSNGFNTRDLQSRVARAFVHARWVHPVVACRVVDSKQLVYNVEDAADVAKWAFRTVQTVQNESGWMEVHDKLSREVVLPSKDGDCAFLYLVLNPEQSSRAQITQFDLLLHVHHGLADGAGLRSMMNEVLTGLVRPSLDPDYAWGEEVERLSPAALDVAVVSDAVLKSLAEMPKEIPLPPFARPTTQGSRPGTAVVTHTFQGTGFLDAVLAAARANDVKLTAIVQAALVLALYDEVKPTEEEACTVLSGFDLRARNLNEPWGQRNKFVGAAVGLEMMAIPTSILADPASGDRSWARDRFWAVARHVHAAWASVAQRQDVAAANELRRSATGFIIQGVLAAMNSPPSKLGLNVNYVSDPAGSKQFDAAYDDGEEMNFAIERYQLVTDESTPKL</sequence>
<gene>
    <name evidence="3" type="ORF">QQZ08_002984</name>
</gene>
<proteinExistence type="inferred from homology"/>
<evidence type="ECO:0000313" key="3">
    <source>
        <dbReference type="EMBL" id="KAK7430465.1"/>
    </source>
</evidence>
<dbReference type="PANTHER" id="PTHR42034">
    <property type="entry name" value="CHROMOSOME 7, WHOLE GENOME SHOTGUN SEQUENCE-RELATED"/>
    <property type="match status" value="1"/>
</dbReference>
<dbReference type="InterPro" id="IPR009992">
    <property type="entry name" value="Tri3/Sat12/Sat16/Mac1"/>
</dbReference>
<name>A0ABR1IAH6_9HYPO</name>
<accession>A0ABR1IAH6</accession>
<dbReference type="Gene3D" id="3.30.559.30">
    <property type="entry name" value="Nonribosomal peptide synthetase, condensation domain"/>
    <property type="match status" value="1"/>
</dbReference>
<reference evidence="3 4" key="1">
    <citation type="journal article" date="2025" name="Microbiol. Resour. Announc.">
        <title>Draft genome sequences for Neonectria magnoliae and Neonectria punicea, canker pathogens of Liriodendron tulipifera and Acer saccharum in West Virginia.</title>
        <authorList>
            <person name="Petronek H.M."/>
            <person name="Kasson M.T."/>
            <person name="Metheny A.M."/>
            <person name="Stauder C.M."/>
            <person name="Lovett B."/>
            <person name="Lynch S.C."/>
            <person name="Garnas J.R."/>
            <person name="Kasson L.R."/>
            <person name="Stajich J.E."/>
        </authorList>
    </citation>
    <scope>NUCLEOTIDE SEQUENCE [LARGE SCALE GENOMIC DNA]</scope>
    <source>
        <strain evidence="3 4">NRRL 64651</strain>
    </source>
</reference>